<name>A0A1A8YFV6_PLAOA</name>
<keyword evidence="1" id="KW-1133">Transmembrane helix</keyword>
<keyword evidence="5" id="KW-1185">Reference proteome</keyword>
<gene>
    <name evidence="2" type="ORF">POVWA1_000920</name>
    <name evidence="3" type="ORF">POVWA2_001190</name>
</gene>
<evidence type="ECO:0000313" key="3">
    <source>
        <dbReference type="EMBL" id="SBT30884.1"/>
    </source>
</evidence>
<sequence length="124" mass="14583">MYVPFTHLCAITGASYALLTLAECLLGDNLFTFPGRRKNNLRKSYFGAHIYIFSHALIYLVTHLLLNERENVFDVSFQIEENIYAIFPLSLYTPGKFSQRRGKTFHEVKNRCPCRFMQYYIRVE</sequence>
<evidence type="ECO:0000313" key="2">
    <source>
        <dbReference type="EMBL" id="SBT30430.1"/>
    </source>
</evidence>
<dbReference type="EMBL" id="FLRD01000001">
    <property type="protein sequence ID" value="SBT30430.1"/>
    <property type="molecule type" value="Genomic_DNA"/>
</dbReference>
<organism evidence="2 5">
    <name type="scientific">Plasmodium ovale wallikeri</name>
    <dbReference type="NCBI Taxonomy" id="864142"/>
    <lineage>
        <taxon>Eukaryota</taxon>
        <taxon>Sar</taxon>
        <taxon>Alveolata</taxon>
        <taxon>Apicomplexa</taxon>
        <taxon>Aconoidasida</taxon>
        <taxon>Haemosporida</taxon>
        <taxon>Plasmodiidae</taxon>
        <taxon>Plasmodium</taxon>
        <taxon>Plasmodium (Plasmodium)</taxon>
    </lineage>
</organism>
<dbReference type="AlphaFoldDB" id="A0A1A8YFV6"/>
<reference evidence="2" key="2">
    <citation type="submission" date="2016-05" db="EMBL/GenBank/DDBJ databases">
        <authorList>
            <person name="Lavstsen T."/>
            <person name="Jespersen J.S."/>
        </authorList>
    </citation>
    <scope>NUCLEOTIDE SEQUENCE [LARGE SCALE GENOMIC DNA]</scope>
</reference>
<dbReference type="EMBL" id="FLRE01000006">
    <property type="protein sequence ID" value="SBT30884.1"/>
    <property type="molecule type" value="Genomic_DNA"/>
</dbReference>
<evidence type="ECO:0000313" key="5">
    <source>
        <dbReference type="Proteomes" id="UP000078555"/>
    </source>
</evidence>
<protein>
    <submittedName>
        <fullName evidence="2">Uncharacterized protein</fullName>
    </submittedName>
</protein>
<dbReference type="Proteomes" id="UP000078555">
    <property type="component" value="Unassembled WGS sequence"/>
</dbReference>
<reference evidence="4 5" key="1">
    <citation type="submission" date="2016-05" db="EMBL/GenBank/DDBJ databases">
        <authorList>
            <person name="Naeem Raeece"/>
        </authorList>
    </citation>
    <scope>NUCLEOTIDE SEQUENCE [LARGE SCALE GENOMIC DNA]</scope>
</reference>
<evidence type="ECO:0000256" key="1">
    <source>
        <dbReference type="SAM" id="Phobius"/>
    </source>
</evidence>
<keyword evidence="1" id="KW-0812">Transmembrane</keyword>
<keyword evidence="1" id="KW-0472">Membrane</keyword>
<proteinExistence type="predicted"/>
<accession>A0A1A8YFV6</accession>
<dbReference type="Proteomes" id="UP000078550">
    <property type="component" value="Unassembled WGS sequence"/>
</dbReference>
<feature type="transmembrane region" description="Helical" evidence="1">
    <location>
        <begin position="48"/>
        <end position="66"/>
    </location>
</feature>
<evidence type="ECO:0000313" key="4">
    <source>
        <dbReference type="Proteomes" id="UP000078550"/>
    </source>
</evidence>